<dbReference type="InterPro" id="IPR007627">
    <property type="entry name" value="RNA_pol_sigma70_r2"/>
</dbReference>
<evidence type="ECO:0000256" key="1">
    <source>
        <dbReference type="ARBA" id="ARBA00010641"/>
    </source>
</evidence>
<dbReference type="PANTHER" id="PTHR43133:SF46">
    <property type="entry name" value="RNA POLYMERASE SIGMA-70 FACTOR ECF SUBFAMILY"/>
    <property type="match status" value="1"/>
</dbReference>
<evidence type="ECO:0000313" key="7">
    <source>
        <dbReference type="EMBL" id="RKD88238.1"/>
    </source>
</evidence>
<dbReference type="Pfam" id="PF04542">
    <property type="entry name" value="Sigma70_r2"/>
    <property type="match status" value="1"/>
</dbReference>
<dbReference type="GO" id="GO:0006352">
    <property type="term" value="P:DNA-templated transcription initiation"/>
    <property type="evidence" value="ECO:0007669"/>
    <property type="project" value="InterPro"/>
</dbReference>
<dbReference type="InterPro" id="IPR036388">
    <property type="entry name" value="WH-like_DNA-bd_sf"/>
</dbReference>
<sequence>MHAEEKITDDALVNQVRNGNLQAFHLLYDKYSLRVYHFSKKYLQEKQDAEDVLNEVFLKIWENRETLKTDTSFQSYLFTIAYNNIRKRYLKKCREQRYLREFATEYLAVTAKNEEELDYKRFMQKFRKLADELPERRREIFLLRYQHELKNGEIARRLSLSEQFVKNQLSIARKFLLSAMSSDREITEFYFFFLFYQ</sequence>
<organism evidence="7 8">
    <name type="scientific">Mangrovibacterium diazotrophicum</name>
    <dbReference type="NCBI Taxonomy" id="1261403"/>
    <lineage>
        <taxon>Bacteria</taxon>
        <taxon>Pseudomonadati</taxon>
        <taxon>Bacteroidota</taxon>
        <taxon>Bacteroidia</taxon>
        <taxon>Marinilabiliales</taxon>
        <taxon>Prolixibacteraceae</taxon>
        <taxon>Mangrovibacterium</taxon>
    </lineage>
</organism>
<protein>
    <submittedName>
        <fullName evidence="7">RNA polymerase sigma-70 factor (ECF subfamily)</fullName>
    </submittedName>
</protein>
<reference evidence="7 8" key="1">
    <citation type="submission" date="2018-09" db="EMBL/GenBank/DDBJ databases">
        <title>Genomic Encyclopedia of Archaeal and Bacterial Type Strains, Phase II (KMG-II): from individual species to whole genera.</title>
        <authorList>
            <person name="Goeker M."/>
        </authorList>
    </citation>
    <scope>NUCLEOTIDE SEQUENCE [LARGE SCALE GENOMIC DNA]</scope>
    <source>
        <strain evidence="7 8">DSM 27148</strain>
    </source>
</reference>
<evidence type="ECO:0000313" key="8">
    <source>
        <dbReference type="Proteomes" id="UP000283387"/>
    </source>
</evidence>
<dbReference type="InterPro" id="IPR039425">
    <property type="entry name" value="RNA_pol_sigma-70-like"/>
</dbReference>
<dbReference type="OrthoDB" id="759001at2"/>
<feature type="domain" description="RNA polymerase sigma factor 70 region 4 type 2" evidence="6">
    <location>
        <begin position="124"/>
        <end position="176"/>
    </location>
</feature>
<comment type="caution">
    <text evidence="7">The sequence shown here is derived from an EMBL/GenBank/DDBJ whole genome shotgun (WGS) entry which is preliminary data.</text>
</comment>
<keyword evidence="2" id="KW-0805">Transcription regulation</keyword>
<dbReference type="NCBIfam" id="TIGR02937">
    <property type="entry name" value="sigma70-ECF"/>
    <property type="match status" value="1"/>
</dbReference>
<dbReference type="Pfam" id="PF08281">
    <property type="entry name" value="Sigma70_r4_2"/>
    <property type="match status" value="1"/>
</dbReference>
<comment type="similarity">
    <text evidence="1">Belongs to the sigma-70 factor family. ECF subfamily.</text>
</comment>
<evidence type="ECO:0000259" key="6">
    <source>
        <dbReference type="Pfam" id="PF08281"/>
    </source>
</evidence>
<dbReference type="GO" id="GO:0016987">
    <property type="term" value="F:sigma factor activity"/>
    <property type="evidence" value="ECO:0007669"/>
    <property type="project" value="UniProtKB-KW"/>
</dbReference>
<evidence type="ECO:0000259" key="5">
    <source>
        <dbReference type="Pfam" id="PF04542"/>
    </source>
</evidence>
<accession>A0A419VYE7</accession>
<dbReference type="InterPro" id="IPR013324">
    <property type="entry name" value="RNA_pol_sigma_r3/r4-like"/>
</dbReference>
<keyword evidence="8" id="KW-1185">Reference proteome</keyword>
<feature type="domain" description="RNA polymerase sigma-70 region 2" evidence="5">
    <location>
        <begin position="27"/>
        <end position="92"/>
    </location>
</feature>
<gene>
    <name evidence="7" type="ORF">BC643_3383</name>
</gene>
<proteinExistence type="inferred from homology"/>
<dbReference type="Proteomes" id="UP000283387">
    <property type="component" value="Unassembled WGS sequence"/>
</dbReference>
<evidence type="ECO:0000256" key="4">
    <source>
        <dbReference type="ARBA" id="ARBA00023163"/>
    </source>
</evidence>
<keyword evidence="3" id="KW-0731">Sigma factor</keyword>
<dbReference type="InterPro" id="IPR013325">
    <property type="entry name" value="RNA_pol_sigma_r2"/>
</dbReference>
<name>A0A419VYE7_9BACT</name>
<dbReference type="AlphaFoldDB" id="A0A419VYE7"/>
<keyword evidence="4" id="KW-0804">Transcription</keyword>
<dbReference type="SUPFAM" id="SSF88946">
    <property type="entry name" value="Sigma2 domain of RNA polymerase sigma factors"/>
    <property type="match status" value="1"/>
</dbReference>
<dbReference type="InterPro" id="IPR014284">
    <property type="entry name" value="RNA_pol_sigma-70_dom"/>
</dbReference>
<dbReference type="EMBL" id="RAPN01000002">
    <property type="protein sequence ID" value="RKD88238.1"/>
    <property type="molecule type" value="Genomic_DNA"/>
</dbReference>
<dbReference type="Gene3D" id="1.10.1740.10">
    <property type="match status" value="1"/>
</dbReference>
<dbReference type="Gene3D" id="1.10.10.10">
    <property type="entry name" value="Winged helix-like DNA-binding domain superfamily/Winged helix DNA-binding domain"/>
    <property type="match status" value="1"/>
</dbReference>
<dbReference type="PANTHER" id="PTHR43133">
    <property type="entry name" value="RNA POLYMERASE ECF-TYPE SIGMA FACTO"/>
    <property type="match status" value="1"/>
</dbReference>
<dbReference type="InterPro" id="IPR013249">
    <property type="entry name" value="RNA_pol_sigma70_r4_t2"/>
</dbReference>
<evidence type="ECO:0000256" key="3">
    <source>
        <dbReference type="ARBA" id="ARBA00023082"/>
    </source>
</evidence>
<evidence type="ECO:0000256" key="2">
    <source>
        <dbReference type="ARBA" id="ARBA00023015"/>
    </source>
</evidence>
<dbReference type="RefSeq" id="WP_120274415.1">
    <property type="nucleotide sequence ID" value="NZ_RAPN01000002.1"/>
</dbReference>
<dbReference type="GO" id="GO:0003677">
    <property type="term" value="F:DNA binding"/>
    <property type="evidence" value="ECO:0007669"/>
    <property type="project" value="InterPro"/>
</dbReference>
<dbReference type="SUPFAM" id="SSF88659">
    <property type="entry name" value="Sigma3 and sigma4 domains of RNA polymerase sigma factors"/>
    <property type="match status" value="1"/>
</dbReference>